<dbReference type="FunFam" id="3.90.132.10:FF:000004">
    <property type="entry name" value="GP63-like"/>
    <property type="match status" value="1"/>
</dbReference>
<keyword evidence="6 8" id="KW-0482">Metalloprotease</keyword>
<evidence type="ECO:0000256" key="1">
    <source>
        <dbReference type="ARBA" id="ARBA00005860"/>
    </source>
</evidence>
<keyword evidence="2" id="KW-0645">Protease</keyword>
<evidence type="ECO:0000256" key="8">
    <source>
        <dbReference type="PIRSR" id="PIRSR601577-2"/>
    </source>
</evidence>
<dbReference type="EMBL" id="DS113443">
    <property type="protein sequence ID" value="EAY05667.1"/>
    <property type="molecule type" value="Genomic_DNA"/>
</dbReference>
<dbReference type="GO" id="GO:0008233">
    <property type="term" value="F:peptidase activity"/>
    <property type="evidence" value="ECO:0000318"/>
    <property type="project" value="GO_Central"/>
</dbReference>
<dbReference type="AlphaFoldDB" id="A2ENX7"/>
<keyword evidence="12" id="KW-1185">Reference proteome</keyword>
<dbReference type="GO" id="GO:0004222">
    <property type="term" value="F:metalloendopeptidase activity"/>
    <property type="evidence" value="ECO:0007669"/>
    <property type="project" value="InterPro"/>
</dbReference>
<feature type="active site" evidence="7">
    <location>
        <position position="196"/>
    </location>
</feature>
<evidence type="ECO:0000256" key="5">
    <source>
        <dbReference type="ARBA" id="ARBA00022833"/>
    </source>
</evidence>
<evidence type="ECO:0000313" key="11">
    <source>
        <dbReference type="EMBL" id="EAY05667.1"/>
    </source>
</evidence>
<evidence type="ECO:0000256" key="7">
    <source>
        <dbReference type="PIRSR" id="PIRSR601577-1"/>
    </source>
</evidence>
<dbReference type="GO" id="GO:0016020">
    <property type="term" value="C:membrane"/>
    <property type="evidence" value="ECO:0007669"/>
    <property type="project" value="InterPro"/>
</dbReference>
<dbReference type="VEuPathDB" id="TrichDB:TVAG_216430"/>
<evidence type="ECO:0000256" key="2">
    <source>
        <dbReference type="ARBA" id="ARBA00022670"/>
    </source>
</evidence>
<dbReference type="Proteomes" id="UP000001542">
    <property type="component" value="Unassembled WGS sequence"/>
</dbReference>
<sequence length="622" mass="72169">MYLIVPLFIGRFCNHNENEQAQIDKSKILLEEDYNSSQYTWGNIRIQLDTSLLYREDNDKYICKRVGQVINNLECQENDIFTSEKRNALVKSLESMKEFAERTFKVRQIPNNTFEVSYQVYGFEPKEVSNVDLYIYIVPVNTKEEQIHASATIFSYEYPSKRAREGAIKFNSKLLPTSPVLYNTWENSFFYTCLHELCHLLGFTKSQYDYFHPVDSFTPYSNPLCTITRKGKQFTFLTTPYCHKFAVKHFNMEYFEGDNGERCLSGIELEDGDGSQNSLSHLETRTYMTEFMLPTAFTNYRFSRFTDATAAVLLDTGNYIINYSNLQPLLWGNKESFDGVTYIKNFPIDPPQKVFPENYIVKDEDGLEPCGFDYKFFGLVYDIPAPDCSKPATSQANFNISEGYIAKYCQGKDFYNPNDEKSIHNGTLYADFTRFKFPQVTCPEGTATLPYVNQCLKYKFISDDEIKFESTSFDFSCYRDSNPDKKRWVYTVKYKCPDFERFKRTVQLYDSFFNSDPFSDDGTKYYYNANVDSRTVDMTPVPTLPLINKIVFPLSISLGIFSFILIIAIIFISLYKCGYISFKRGKNSDDESSWVPQSSTTESSGENIDEDKEYVIPGREEV</sequence>
<feature type="compositionally biased region" description="Polar residues" evidence="9">
    <location>
        <begin position="594"/>
        <end position="606"/>
    </location>
</feature>
<organism evidence="11 12">
    <name type="scientific">Trichomonas vaginalis (strain ATCC PRA-98 / G3)</name>
    <dbReference type="NCBI Taxonomy" id="412133"/>
    <lineage>
        <taxon>Eukaryota</taxon>
        <taxon>Metamonada</taxon>
        <taxon>Parabasalia</taxon>
        <taxon>Trichomonadida</taxon>
        <taxon>Trichomonadidae</taxon>
        <taxon>Trichomonas</taxon>
    </lineage>
</organism>
<dbReference type="KEGG" id="tva:4763536"/>
<keyword evidence="3 8" id="KW-0479">Metal-binding</keyword>
<dbReference type="GO" id="GO:0046872">
    <property type="term" value="F:metal ion binding"/>
    <property type="evidence" value="ECO:0007669"/>
    <property type="project" value="UniProtKB-KW"/>
</dbReference>
<dbReference type="PANTHER" id="PTHR10942">
    <property type="entry name" value="LEISHMANOLYSIN-LIKE PEPTIDASE"/>
    <property type="match status" value="1"/>
</dbReference>
<keyword evidence="10" id="KW-0472">Membrane</keyword>
<name>A2ENX7_TRIV3</name>
<evidence type="ECO:0000256" key="4">
    <source>
        <dbReference type="ARBA" id="ARBA00022801"/>
    </source>
</evidence>
<evidence type="ECO:0000256" key="6">
    <source>
        <dbReference type="ARBA" id="ARBA00023049"/>
    </source>
</evidence>
<protein>
    <submittedName>
        <fullName evidence="11">GP63-like</fullName>
    </submittedName>
</protein>
<dbReference type="Gene3D" id="3.10.170.20">
    <property type="match status" value="1"/>
</dbReference>
<evidence type="ECO:0000256" key="10">
    <source>
        <dbReference type="SAM" id="Phobius"/>
    </source>
</evidence>
<dbReference type="Gene3D" id="3.90.132.10">
    <property type="entry name" value="Leishmanolysin , domain 2"/>
    <property type="match status" value="1"/>
</dbReference>
<dbReference type="InParanoid" id="A2ENX7"/>
<dbReference type="Pfam" id="PF01457">
    <property type="entry name" value="Peptidase_M8"/>
    <property type="match status" value="1"/>
</dbReference>
<dbReference type="GO" id="GO:0007155">
    <property type="term" value="P:cell adhesion"/>
    <property type="evidence" value="ECO:0007669"/>
    <property type="project" value="InterPro"/>
</dbReference>
<reference evidence="11" key="1">
    <citation type="submission" date="2006-10" db="EMBL/GenBank/DDBJ databases">
        <authorList>
            <person name="Amadeo P."/>
            <person name="Zhao Q."/>
            <person name="Wortman J."/>
            <person name="Fraser-Liggett C."/>
            <person name="Carlton J."/>
        </authorList>
    </citation>
    <scope>NUCLEOTIDE SEQUENCE</scope>
    <source>
        <strain evidence="11">G3</strain>
    </source>
</reference>
<dbReference type="FunFam" id="3.10.170.20:FF:000003">
    <property type="entry name" value="GP63-like"/>
    <property type="match status" value="1"/>
</dbReference>
<gene>
    <name evidence="11" type="ORF">TVAG_216430</name>
</gene>
<comment type="cofactor">
    <cofactor evidence="8">
        <name>Zn(2+)</name>
        <dbReference type="ChEBI" id="CHEBI:29105"/>
    </cofactor>
    <text evidence="8">Binds 1 zinc ion per subunit.</text>
</comment>
<dbReference type="SMR" id="A2ENX7"/>
<dbReference type="SUPFAM" id="SSF55486">
    <property type="entry name" value="Metalloproteases ('zincins'), catalytic domain"/>
    <property type="match status" value="1"/>
</dbReference>
<feature type="transmembrane region" description="Helical" evidence="10">
    <location>
        <begin position="550"/>
        <end position="575"/>
    </location>
</feature>
<proteinExistence type="inferred from homology"/>
<reference evidence="11" key="2">
    <citation type="journal article" date="2007" name="Science">
        <title>Draft genome sequence of the sexually transmitted pathogen Trichomonas vaginalis.</title>
        <authorList>
            <person name="Carlton J.M."/>
            <person name="Hirt R.P."/>
            <person name="Silva J.C."/>
            <person name="Delcher A.L."/>
            <person name="Schatz M."/>
            <person name="Zhao Q."/>
            <person name="Wortman J.R."/>
            <person name="Bidwell S.L."/>
            <person name="Alsmark U.C.M."/>
            <person name="Besteiro S."/>
            <person name="Sicheritz-Ponten T."/>
            <person name="Noel C.J."/>
            <person name="Dacks J.B."/>
            <person name="Foster P.G."/>
            <person name="Simillion C."/>
            <person name="Van de Peer Y."/>
            <person name="Miranda-Saavedra D."/>
            <person name="Barton G.J."/>
            <person name="Westrop G.D."/>
            <person name="Mueller S."/>
            <person name="Dessi D."/>
            <person name="Fiori P.L."/>
            <person name="Ren Q."/>
            <person name="Paulsen I."/>
            <person name="Zhang H."/>
            <person name="Bastida-Corcuera F.D."/>
            <person name="Simoes-Barbosa A."/>
            <person name="Brown M.T."/>
            <person name="Hayes R.D."/>
            <person name="Mukherjee M."/>
            <person name="Okumura C.Y."/>
            <person name="Schneider R."/>
            <person name="Smith A.J."/>
            <person name="Vanacova S."/>
            <person name="Villalvazo M."/>
            <person name="Haas B.J."/>
            <person name="Pertea M."/>
            <person name="Feldblyum T.V."/>
            <person name="Utterback T.R."/>
            <person name="Shu C.L."/>
            <person name="Osoegawa K."/>
            <person name="de Jong P.J."/>
            <person name="Hrdy I."/>
            <person name="Horvathova L."/>
            <person name="Zubacova Z."/>
            <person name="Dolezal P."/>
            <person name="Malik S.B."/>
            <person name="Logsdon J.M. Jr."/>
            <person name="Henze K."/>
            <person name="Gupta A."/>
            <person name="Wang C.C."/>
            <person name="Dunne R.L."/>
            <person name="Upcroft J.A."/>
            <person name="Upcroft P."/>
            <person name="White O."/>
            <person name="Salzberg S.L."/>
            <person name="Tang P."/>
            <person name="Chiu C.-H."/>
            <person name="Lee Y.-S."/>
            <person name="Embley T.M."/>
            <person name="Coombs G.H."/>
            <person name="Mottram J.C."/>
            <person name="Tachezy J."/>
            <person name="Fraser-Liggett C.M."/>
            <person name="Johnson P.J."/>
        </authorList>
    </citation>
    <scope>NUCLEOTIDE SEQUENCE [LARGE SCALE GENOMIC DNA]</scope>
    <source>
        <strain evidence="11">G3</strain>
    </source>
</reference>
<feature type="binding site" evidence="8">
    <location>
        <position position="281"/>
    </location>
    <ligand>
        <name>Zn(2+)</name>
        <dbReference type="ChEBI" id="CHEBI:29105"/>
        <note>catalytic</note>
    </ligand>
</feature>
<comment type="similarity">
    <text evidence="1">Belongs to the peptidase M8 family.</text>
</comment>
<keyword evidence="10" id="KW-1133">Transmembrane helix</keyword>
<keyword evidence="5 8" id="KW-0862">Zinc</keyword>
<feature type="binding site" evidence="8">
    <location>
        <position position="199"/>
    </location>
    <ligand>
        <name>Zn(2+)</name>
        <dbReference type="ChEBI" id="CHEBI:29105"/>
        <note>catalytic</note>
    </ligand>
</feature>
<feature type="binding site" evidence="8">
    <location>
        <position position="195"/>
    </location>
    <ligand>
        <name>Zn(2+)</name>
        <dbReference type="ChEBI" id="CHEBI:29105"/>
        <note>catalytic</note>
    </ligand>
</feature>
<dbReference type="RefSeq" id="XP_001317890.1">
    <property type="nucleotide sequence ID" value="XM_001317855.1"/>
</dbReference>
<dbReference type="PANTHER" id="PTHR10942:SF0">
    <property type="entry name" value="LEISHMANOLYSIN-LIKE PEPTIDASE"/>
    <property type="match status" value="1"/>
</dbReference>
<feature type="region of interest" description="Disordered" evidence="9">
    <location>
        <begin position="585"/>
        <end position="622"/>
    </location>
</feature>
<evidence type="ECO:0000256" key="3">
    <source>
        <dbReference type="ARBA" id="ARBA00022723"/>
    </source>
</evidence>
<evidence type="ECO:0000256" key="9">
    <source>
        <dbReference type="SAM" id="MobiDB-lite"/>
    </source>
</evidence>
<dbReference type="GO" id="GO:0006508">
    <property type="term" value="P:proteolysis"/>
    <property type="evidence" value="ECO:0007669"/>
    <property type="project" value="UniProtKB-KW"/>
</dbReference>
<dbReference type="GO" id="GO:0005737">
    <property type="term" value="C:cytoplasm"/>
    <property type="evidence" value="ECO:0000318"/>
    <property type="project" value="GO_Central"/>
</dbReference>
<keyword evidence="4" id="KW-0378">Hydrolase</keyword>
<accession>A2ENX7</accession>
<dbReference type="eggNOG" id="KOG2556">
    <property type="taxonomic scope" value="Eukaryota"/>
</dbReference>
<evidence type="ECO:0000313" key="12">
    <source>
        <dbReference type="Proteomes" id="UP000001542"/>
    </source>
</evidence>
<keyword evidence="10" id="KW-0812">Transmembrane</keyword>
<dbReference type="VEuPathDB" id="TrichDB:TVAGG3_0249620"/>
<dbReference type="InterPro" id="IPR001577">
    <property type="entry name" value="Peptidase_M8"/>
</dbReference>